<dbReference type="AlphaFoldDB" id="A0A1M6B7E8"/>
<dbReference type="Proteomes" id="UP000191240">
    <property type="component" value="Unassembled WGS sequence"/>
</dbReference>
<evidence type="ECO:0000313" key="3">
    <source>
        <dbReference type="Proteomes" id="UP000191240"/>
    </source>
</evidence>
<protein>
    <submittedName>
        <fullName evidence="2">Uncharacterized protein</fullName>
    </submittedName>
</protein>
<sequence>MKYIKEYLKIDLIIAIGLVISLWGCIYLGLSQEIIIAIVSGLIGYMSNNNKNDLKM</sequence>
<dbReference type="OrthoDB" id="9884792at2"/>
<keyword evidence="1" id="KW-0812">Transmembrane</keyword>
<organism evidence="2 3">
    <name type="scientific">Anaerovibrio lipolyticus DSM 3074</name>
    <dbReference type="NCBI Taxonomy" id="1120997"/>
    <lineage>
        <taxon>Bacteria</taxon>
        <taxon>Bacillati</taxon>
        <taxon>Bacillota</taxon>
        <taxon>Negativicutes</taxon>
        <taxon>Selenomonadales</taxon>
        <taxon>Selenomonadaceae</taxon>
        <taxon>Anaerovibrio</taxon>
    </lineage>
</organism>
<gene>
    <name evidence="2" type="ORF">SAMN02745671_00649</name>
</gene>
<reference evidence="2 3" key="1">
    <citation type="submission" date="2016-11" db="EMBL/GenBank/DDBJ databases">
        <authorList>
            <person name="Jaros S."/>
            <person name="Januszkiewicz K."/>
            <person name="Wedrychowicz H."/>
        </authorList>
    </citation>
    <scope>NUCLEOTIDE SEQUENCE [LARGE SCALE GENOMIC DNA]</scope>
    <source>
        <strain evidence="2 3">DSM 3074</strain>
    </source>
</reference>
<name>A0A1M6B7E8_9FIRM</name>
<dbReference type="EMBL" id="FQYW01000005">
    <property type="protein sequence ID" value="SHI44610.1"/>
    <property type="molecule type" value="Genomic_DNA"/>
</dbReference>
<keyword evidence="1" id="KW-1133">Transmembrane helix</keyword>
<evidence type="ECO:0000313" key="2">
    <source>
        <dbReference type="EMBL" id="SHI44610.1"/>
    </source>
</evidence>
<feature type="transmembrane region" description="Helical" evidence="1">
    <location>
        <begin position="12"/>
        <end position="45"/>
    </location>
</feature>
<keyword evidence="1" id="KW-0472">Membrane</keyword>
<proteinExistence type="predicted"/>
<evidence type="ECO:0000256" key="1">
    <source>
        <dbReference type="SAM" id="Phobius"/>
    </source>
</evidence>
<dbReference type="RefSeq" id="WP_159446674.1">
    <property type="nucleotide sequence ID" value="NZ_FQYW01000005.1"/>
</dbReference>
<accession>A0A1M6B7E8</accession>